<feature type="compositionally biased region" description="Low complexity" evidence="15">
    <location>
        <begin position="359"/>
        <end position="373"/>
    </location>
</feature>
<evidence type="ECO:0000256" key="10">
    <source>
        <dbReference type="ARBA" id="ARBA00022490"/>
    </source>
</evidence>
<evidence type="ECO:0000256" key="6">
    <source>
        <dbReference type="ARBA" id="ARBA00004624"/>
    </source>
</evidence>
<evidence type="ECO:0000256" key="9">
    <source>
        <dbReference type="ARBA" id="ARBA00022473"/>
    </source>
</evidence>
<feature type="region of interest" description="Disordered" evidence="15">
    <location>
        <begin position="420"/>
        <end position="575"/>
    </location>
</feature>
<proteinExistence type="inferred from homology"/>
<dbReference type="GO" id="GO:0043204">
    <property type="term" value="C:perikaryon"/>
    <property type="evidence" value="ECO:0007669"/>
    <property type="project" value="UniProtKB-SubCell"/>
</dbReference>
<keyword evidence="18" id="KW-1185">Reference proteome</keyword>
<keyword evidence="12" id="KW-0206">Cytoskeleton</keyword>
<evidence type="ECO:0000259" key="16">
    <source>
        <dbReference type="PROSITE" id="PS51082"/>
    </source>
</evidence>
<dbReference type="GO" id="GO:0005856">
    <property type="term" value="C:cytoskeleton"/>
    <property type="evidence" value="ECO:0007669"/>
    <property type="project" value="UniProtKB-SubCell"/>
</dbReference>
<evidence type="ECO:0000256" key="13">
    <source>
        <dbReference type="ARBA" id="ARBA00023273"/>
    </source>
</evidence>
<evidence type="ECO:0000256" key="1">
    <source>
        <dbReference type="ARBA" id="ARBA00004245"/>
    </source>
</evidence>
<dbReference type="GO" id="GO:0005737">
    <property type="term" value="C:cytoplasm"/>
    <property type="evidence" value="ECO:0007669"/>
    <property type="project" value="TreeGrafter"/>
</dbReference>
<protein>
    <recommendedName>
        <fullName evidence="8">Shootin-1</fullName>
    </recommendedName>
</protein>
<dbReference type="PANTHER" id="PTHR46606">
    <property type="entry name" value="SHOOTIN-1"/>
    <property type="match status" value="1"/>
</dbReference>
<comment type="similarity">
    <text evidence="7">Belongs to the shootin family.</text>
</comment>
<keyword evidence="11 14" id="KW-0175">Coiled coil</keyword>
<evidence type="ECO:0000256" key="7">
    <source>
        <dbReference type="ARBA" id="ARBA00010041"/>
    </source>
</evidence>
<feature type="region of interest" description="Disordered" evidence="15">
    <location>
        <begin position="342"/>
        <end position="373"/>
    </location>
</feature>
<dbReference type="AlphaFoldDB" id="A0AAD8D7R8"/>
<evidence type="ECO:0000256" key="11">
    <source>
        <dbReference type="ARBA" id="ARBA00023054"/>
    </source>
</evidence>
<feature type="domain" description="WH2" evidence="16">
    <location>
        <begin position="412"/>
        <end position="429"/>
    </location>
</feature>
<feature type="coiled-coil region" evidence="14">
    <location>
        <begin position="17"/>
        <end position="100"/>
    </location>
</feature>
<dbReference type="GO" id="GO:0030175">
    <property type="term" value="C:filopodium"/>
    <property type="evidence" value="ECO:0007669"/>
    <property type="project" value="UniProtKB-SubCell"/>
</dbReference>
<comment type="caution">
    <text evidence="17">The sequence shown here is derived from an EMBL/GenBank/DDBJ whole genome shotgun (WGS) entry which is preliminary data.</text>
</comment>
<gene>
    <name evidence="17" type="primary">SHTN1</name>
    <name evidence="17" type="ORF">AOXY_G15062</name>
</gene>
<evidence type="ECO:0000256" key="5">
    <source>
        <dbReference type="ARBA" id="ARBA00004510"/>
    </source>
</evidence>
<dbReference type="PANTHER" id="PTHR46606:SF3">
    <property type="entry name" value="SHOOTIN-1"/>
    <property type="match status" value="1"/>
</dbReference>
<dbReference type="EMBL" id="JAGXEW010000013">
    <property type="protein sequence ID" value="KAK1164693.1"/>
    <property type="molecule type" value="Genomic_DNA"/>
</dbReference>
<reference evidence="17" key="1">
    <citation type="submission" date="2022-02" db="EMBL/GenBank/DDBJ databases">
        <title>Atlantic sturgeon de novo genome assembly.</title>
        <authorList>
            <person name="Stock M."/>
            <person name="Klopp C."/>
            <person name="Guiguen Y."/>
            <person name="Cabau C."/>
            <person name="Parinello H."/>
            <person name="Santidrian Yebra-Pimentel E."/>
            <person name="Kuhl H."/>
            <person name="Dirks R.P."/>
            <person name="Guessner J."/>
            <person name="Wuertz S."/>
            <person name="Du K."/>
            <person name="Schartl M."/>
        </authorList>
    </citation>
    <scope>NUCLEOTIDE SEQUENCE</scope>
    <source>
        <strain evidence="17">STURGEONOMICS-FGT-2020</strain>
        <tissue evidence="17">Whole blood</tissue>
    </source>
</reference>
<organism evidence="17 18">
    <name type="scientific">Acipenser oxyrinchus oxyrinchus</name>
    <dbReference type="NCBI Taxonomy" id="40147"/>
    <lineage>
        <taxon>Eukaryota</taxon>
        <taxon>Metazoa</taxon>
        <taxon>Chordata</taxon>
        <taxon>Craniata</taxon>
        <taxon>Vertebrata</taxon>
        <taxon>Euteleostomi</taxon>
        <taxon>Actinopterygii</taxon>
        <taxon>Chondrostei</taxon>
        <taxon>Acipenseriformes</taxon>
        <taxon>Acipenseridae</taxon>
        <taxon>Acipenser</taxon>
    </lineage>
</organism>
<dbReference type="GO" id="GO:0030027">
    <property type="term" value="C:lamellipodium"/>
    <property type="evidence" value="ECO:0007669"/>
    <property type="project" value="UniProtKB-SubCell"/>
</dbReference>
<dbReference type="InterPro" id="IPR003124">
    <property type="entry name" value="WH2_dom"/>
</dbReference>
<keyword evidence="10" id="KW-0963">Cytoplasm</keyword>
<dbReference type="GO" id="GO:0044295">
    <property type="term" value="C:axonal growth cone"/>
    <property type="evidence" value="ECO:0007669"/>
    <property type="project" value="TreeGrafter"/>
</dbReference>
<evidence type="ECO:0000256" key="2">
    <source>
        <dbReference type="ARBA" id="ARBA00004484"/>
    </source>
</evidence>
<evidence type="ECO:0000256" key="3">
    <source>
        <dbReference type="ARBA" id="ARBA00004486"/>
    </source>
</evidence>
<keyword evidence="9" id="KW-0217">Developmental protein</keyword>
<sequence length="603" mass="68178">MWTVEDEVQMKAVTSLSNQAINEYEGLQEQHKKAKQECAKIQHERDEAVKKLREFQRLSHMVVEEVNVIQNHLEIEKTCRESAEALASKLNRENKSLKRLSMLYMSKLGQEVITEEITIDDEDSAVESDDGTSICASLHCQHQIKDLRDKLVAGLEEKKFLANDMEILKGSLEEVTDQLNKEKQENIILAAEMFQQKKLLNKYNRVSMLAADEYEELQADFELEKDLRKEAESFAHKMLVEKKKLKRQSQLLLQNMGPNEQLLKAMEDVSNLTQALEKERIEHQQKMKEIEEKMKNSEVQREIAYLKRHIELLEMEKKEFEGRCRKSEEQAKDLKHTVDELQKQVRKAANPMPPPPLLPSSSTPAATPSSNPLSSLLSIIRKRKQPVSKAAGLENSTEKDPGAEVTDIKQQAVDEMMERIKKGVQLRPAGSRSKPQQSERKPSGSAVQELKGILSTFKQPLKTRSQVEVDSKNTETELERVLRRRRVLPDQKAEGSESKPLQSTVSDIMRSKKQPGRGELSSATCPPTPEDRCDPGRGDTSQGASLTIVAQNDSQMTQDSEEGPSPTDLPMNLNEKNNYACDKIASVKKSPLLEGPAESSSSC</sequence>
<keyword evidence="13" id="KW-0966">Cell projection</keyword>
<feature type="coiled-coil region" evidence="14">
    <location>
        <begin position="165"/>
        <end position="192"/>
    </location>
</feature>
<evidence type="ECO:0000256" key="4">
    <source>
        <dbReference type="ARBA" id="ARBA00004489"/>
    </source>
</evidence>
<dbReference type="GO" id="GO:0003779">
    <property type="term" value="F:actin binding"/>
    <property type="evidence" value="ECO:0007669"/>
    <property type="project" value="InterPro"/>
</dbReference>
<feature type="compositionally biased region" description="Polar residues" evidence="15">
    <location>
        <begin position="539"/>
        <end position="558"/>
    </location>
</feature>
<feature type="region of interest" description="Disordered" evidence="15">
    <location>
        <begin position="385"/>
        <end position="406"/>
    </location>
</feature>
<comment type="subcellular location">
    <subcellularLocation>
        <location evidence="4">Cell projection</location>
        <location evidence="4">Axon</location>
    </subcellularLocation>
    <subcellularLocation>
        <location evidence="3">Cell projection</location>
        <location evidence="3">Filopodium</location>
    </subcellularLocation>
    <subcellularLocation>
        <location evidence="6">Cell projection</location>
        <location evidence="6">Growth cone</location>
    </subcellularLocation>
    <subcellularLocation>
        <location evidence="5">Cell projection</location>
        <location evidence="5">Lamellipodium</location>
    </subcellularLocation>
    <subcellularLocation>
        <location evidence="1">Cytoplasm</location>
        <location evidence="1">Cytoskeleton</location>
    </subcellularLocation>
    <subcellularLocation>
        <location evidence="2">Perikaryon</location>
    </subcellularLocation>
</comment>
<dbReference type="InterPro" id="IPR024849">
    <property type="entry name" value="Shootin-1"/>
</dbReference>
<accession>A0AAD8D7R8</accession>
<dbReference type="PROSITE" id="PS51082">
    <property type="entry name" value="WH2"/>
    <property type="match status" value="1"/>
</dbReference>
<evidence type="ECO:0000256" key="12">
    <source>
        <dbReference type="ARBA" id="ARBA00023212"/>
    </source>
</evidence>
<evidence type="ECO:0000256" key="14">
    <source>
        <dbReference type="SAM" id="Coils"/>
    </source>
</evidence>
<dbReference type="GO" id="GO:2001224">
    <property type="term" value="P:positive regulation of neuron migration"/>
    <property type="evidence" value="ECO:0007669"/>
    <property type="project" value="TreeGrafter"/>
</dbReference>
<name>A0AAD8D7R8_ACIOX</name>
<evidence type="ECO:0000313" key="17">
    <source>
        <dbReference type="EMBL" id="KAK1164693.1"/>
    </source>
</evidence>
<feature type="compositionally biased region" description="Basic and acidic residues" evidence="15">
    <location>
        <begin position="465"/>
        <end position="497"/>
    </location>
</feature>
<evidence type="ECO:0000313" key="18">
    <source>
        <dbReference type="Proteomes" id="UP001230051"/>
    </source>
</evidence>
<evidence type="ECO:0000256" key="15">
    <source>
        <dbReference type="SAM" id="MobiDB-lite"/>
    </source>
</evidence>
<evidence type="ECO:0000256" key="8">
    <source>
        <dbReference type="ARBA" id="ARBA00017666"/>
    </source>
</evidence>
<dbReference type="GO" id="GO:0048812">
    <property type="term" value="P:neuron projection morphogenesis"/>
    <property type="evidence" value="ECO:0007669"/>
    <property type="project" value="TreeGrafter"/>
</dbReference>
<dbReference type="Proteomes" id="UP001230051">
    <property type="component" value="Unassembled WGS sequence"/>
</dbReference>